<evidence type="ECO:0000256" key="1">
    <source>
        <dbReference type="ARBA" id="ARBA00022737"/>
    </source>
</evidence>
<reference evidence="4 5" key="1">
    <citation type="submission" date="2017-09" db="EMBL/GenBank/DDBJ databases">
        <title>Large-scale bioinformatics analysis of Bacillus genomes uncovers conserved roles of natural products in bacterial physiology.</title>
        <authorList>
            <consortium name="Agbiome Team Llc"/>
            <person name="Bleich R.M."/>
            <person name="Grubbs K.J."/>
            <person name="Santa Maria K.C."/>
            <person name="Allen S.E."/>
            <person name="Farag S."/>
            <person name="Shank E.A."/>
            <person name="Bowers A."/>
        </authorList>
    </citation>
    <scope>NUCLEOTIDE SEQUENCE [LARGE SCALE GENOMIC DNA]</scope>
    <source>
        <strain evidence="4 5">AFS070861</strain>
    </source>
</reference>
<dbReference type="PROSITE" id="PS50297">
    <property type="entry name" value="ANK_REP_REGION"/>
    <property type="match status" value="3"/>
</dbReference>
<keyword evidence="1" id="KW-0677">Repeat</keyword>
<sequence>MLKYFEGWEIIMEHLQSIEQAVISGNKEKVVEVIKTSPSMVNECSKDGWTPLHLAAYFGQKEITSFLLESGADIHSRAKNENENTPLQAAIANKQSELVAFLIEKGSDVNVVQSGGWTGLHEAALLGNEEIIMLLLKNGANKMIKKNDGKTAYDIALEKGYDHLLHHLKQEVNI</sequence>
<feature type="repeat" description="ANK" evidence="3">
    <location>
        <begin position="47"/>
        <end position="79"/>
    </location>
</feature>
<evidence type="ECO:0000313" key="5">
    <source>
        <dbReference type="Proteomes" id="UP000224386"/>
    </source>
</evidence>
<organism evidence="4 5">
    <name type="scientific">Bacillus cereus</name>
    <dbReference type="NCBI Taxonomy" id="1396"/>
    <lineage>
        <taxon>Bacteria</taxon>
        <taxon>Bacillati</taxon>
        <taxon>Bacillota</taxon>
        <taxon>Bacilli</taxon>
        <taxon>Bacillales</taxon>
        <taxon>Bacillaceae</taxon>
        <taxon>Bacillus</taxon>
        <taxon>Bacillus cereus group</taxon>
    </lineage>
</organism>
<dbReference type="EMBL" id="NVAP01000038">
    <property type="protein sequence ID" value="PFQ44612.1"/>
    <property type="molecule type" value="Genomic_DNA"/>
</dbReference>
<evidence type="ECO:0000313" key="4">
    <source>
        <dbReference type="EMBL" id="PFQ44612.1"/>
    </source>
</evidence>
<dbReference type="InterPro" id="IPR036770">
    <property type="entry name" value="Ankyrin_rpt-contain_sf"/>
</dbReference>
<dbReference type="InterPro" id="IPR002110">
    <property type="entry name" value="Ankyrin_rpt"/>
</dbReference>
<evidence type="ECO:0000256" key="2">
    <source>
        <dbReference type="ARBA" id="ARBA00023043"/>
    </source>
</evidence>
<feature type="repeat" description="ANK" evidence="3">
    <location>
        <begin position="82"/>
        <end position="114"/>
    </location>
</feature>
<dbReference type="Pfam" id="PF12796">
    <property type="entry name" value="Ank_2"/>
    <property type="match status" value="1"/>
</dbReference>
<dbReference type="SMART" id="SM00248">
    <property type="entry name" value="ANK"/>
    <property type="match status" value="3"/>
</dbReference>
<dbReference type="PANTHER" id="PTHR24171">
    <property type="entry name" value="ANKYRIN REPEAT DOMAIN-CONTAINING PROTEIN 39-RELATED"/>
    <property type="match status" value="1"/>
</dbReference>
<dbReference type="PRINTS" id="PR01415">
    <property type="entry name" value="ANKYRIN"/>
</dbReference>
<accession>A0A2C1MH93</accession>
<protein>
    <submittedName>
        <fullName evidence="4">Uncharacterized protein</fullName>
    </submittedName>
</protein>
<proteinExistence type="predicted"/>
<dbReference type="PROSITE" id="PS50088">
    <property type="entry name" value="ANK_REPEAT"/>
    <property type="match status" value="3"/>
</dbReference>
<dbReference type="Proteomes" id="UP000224386">
    <property type="component" value="Unassembled WGS sequence"/>
</dbReference>
<dbReference type="AlphaFoldDB" id="A0A2C1MH93"/>
<name>A0A2C1MH93_BACCE</name>
<keyword evidence="2 3" id="KW-0040">ANK repeat</keyword>
<dbReference type="Pfam" id="PF00023">
    <property type="entry name" value="Ank"/>
    <property type="match status" value="1"/>
</dbReference>
<feature type="repeat" description="ANK" evidence="3">
    <location>
        <begin position="115"/>
        <end position="147"/>
    </location>
</feature>
<dbReference type="SUPFAM" id="SSF48403">
    <property type="entry name" value="Ankyrin repeat"/>
    <property type="match status" value="1"/>
</dbReference>
<dbReference type="Gene3D" id="1.25.40.20">
    <property type="entry name" value="Ankyrin repeat-containing domain"/>
    <property type="match status" value="1"/>
</dbReference>
<comment type="caution">
    <text evidence="4">The sequence shown here is derived from an EMBL/GenBank/DDBJ whole genome shotgun (WGS) entry which is preliminary data.</text>
</comment>
<evidence type="ECO:0000256" key="3">
    <source>
        <dbReference type="PROSITE-ProRule" id="PRU00023"/>
    </source>
</evidence>
<gene>
    <name evidence="4" type="ORF">COK05_16910</name>
</gene>